<evidence type="ECO:0000256" key="12">
    <source>
        <dbReference type="ARBA" id="ARBA00049061"/>
    </source>
</evidence>
<keyword evidence="4" id="KW-1003">Cell membrane</keyword>
<dbReference type="SMART" id="SM01057">
    <property type="entry name" value="Carb_anhydrase"/>
    <property type="match status" value="1"/>
</dbReference>
<keyword evidence="16" id="KW-1185">Reference proteome</keyword>
<reference evidence="15" key="1">
    <citation type="thesis" date="2020" institute="ProQuest LLC" country="789 East Eisenhower Parkway, Ann Arbor, MI, USA">
        <title>Comparative Genomics and Chromosome Evolution.</title>
        <authorList>
            <person name="Mudd A.B."/>
        </authorList>
    </citation>
    <scope>NUCLEOTIDE SEQUENCE</scope>
    <source>
        <strain evidence="15">1538</strain>
        <tissue evidence="15">Blood</tissue>
    </source>
</reference>
<dbReference type="Proteomes" id="UP001181693">
    <property type="component" value="Unassembled WGS sequence"/>
</dbReference>
<gene>
    <name evidence="15" type="ORF">GDO54_001148</name>
</gene>
<feature type="domain" description="Alpha-carbonic anhydrase" evidence="14">
    <location>
        <begin position="1"/>
        <end position="242"/>
    </location>
</feature>
<comment type="cofactor">
    <cofactor evidence="13">
        <name>Zn(2+)</name>
        <dbReference type="ChEBI" id="CHEBI:29105"/>
    </cofactor>
</comment>
<dbReference type="InterPro" id="IPR036398">
    <property type="entry name" value="CA_dom_sf"/>
</dbReference>
<dbReference type="Gene3D" id="3.10.200.10">
    <property type="entry name" value="Alpha carbonic anhydrase"/>
    <property type="match status" value="1"/>
</dbReference>
<dbReference type="AlphaFoldDB" id="A0AAV3B5C1"/>
<dbReference type="EMBL" id="DYDO01000001">
    <property type="protein sequence ID" value="DBA33468.1"/>
    <property type="molecule type" value="Genomic_DNA"/>
</dbReference>
<comment type="catalytic activity">
    <reaction evidence="12">
        <text>hydrogencarbonate + H(+) = CO2 + H2O</text>
        <dbReference type="Rhea" id="RHEA:10748"/>
        <dbReference type="ChEBI" id="CHEBI:15377"/>
        <dbReference type="ChEBI" id="CHEBI:15378"/>
        <dbReference type="ChEBI" id="CHEBI:16526"/>
        <dbReference type="ChEBI" id="CHEBI:17544"/>
        <dbReference type="EC" id="4.2.1.1"/>
    </reaction>
    <physiologicalReaction direction="left-to-right" evidence="12">
        <dbReference type="Rhea" id="RHEA:10749"/>
    </physiologicalReaction>
    <physiologicalReaction direction="right-to-left" evidence="12">
        <dbReference type="Rhea" id="RHEA:10750"/>
    </physiologicalReaction>
</comment>
<dbReference type="PROSITE" id="PS00162">
    <property type="entry name" value="ALPHA_CA_1"/>
    <property type="match status" value="1"/>
</dbReference>
<comment type="function">
    <text evidence="11">Catalyzes the reversible hydration of carbon dioxide into bicarbonate and protons and thus is essential to maintaining intracellular and extracellular pH. May stimulate the sodium/bicarbonate transporter activity of SLC4A4 that acts in pH homeostasis. It is essential for acid overload removal from the retina and retina epithelium, and acid release in the choriocapillaris in the choroid.</text>
</comment>
<evidence type="ECO:0000313" key="15">
    <source>
        <dbReference type="EMBL" id="DBA33468.1"/>
    </source>
</evidence>
<comment type="similarity">
    <text evidence="2 13">Belongs to the alpha-carbonic anhydrase family.</text>
</comment>
<dbReference type="PANTHER" id="PTHR18952">
    <property type="entry name" value="CARBONIC ANHYDRASE"/>
    <property type="match status" value="1"/>
</dbReference>
<protein>
    <recommendedName>
        <fullName evidence="13">Carbonic anhydrase</fullName>
        <ecNumber evidence="13">4.2.1.1</ecNumber>
    </recommendedName>
</protein>
<comment type="function">
    <text evidence="13">Reversible hydration of carbon dioxide.</text>
</comment>
<evidence type="ECO:0000256" key="8">
    <source>
        <dbReference type="ARBA" id="ARBA00023180"/>
    </source>
</evidence>
<comment type="subunit">
    <text evidence="3">Interacts with SLC4A4.</text>
</comment>
<evidence type="ECO:0000256" key="13">
    <source>
        <dbReference type="RuleBase" id="RU367011"/>
    </source>
</evidence>
<keyword evidence="6 13" id="KW-0479">Metal-binding</keyword>
<keyword evidence="5" id="KW-0472">Membrane</keyword>
<evidence type="ECO:0000313" key="16">
    <source>
        <dbReference type="Proteomes" id="UP001181693"/>
    </source>
</evidence>
<comment type="subcellular location">
    <subcellularLocation>
        <location evidence="1">Cell membrane</location>
        <topology evidence="1">Lipid-anchor</topology>
        <topology evidence="1">GPI-anchor</topology>
    </subcellularLocation>
</comment>
<dbReference type="PROSITE" id="PS51144">
    <property type="entry name" value="ALPHA_CA_2"/>
    <property type="match status" value="1"/>
</dbReference>
<dbReference type="GO" id="GO:0005886">
    <property type="term" value="C:plasma membrane"/>
    <property type="evidence" value="ECO:0007669"/>
    <property type="project" value="UniProtKB-SubCell"/>
</dbReference>
<evidence type="ECO:0000256" key="2">
    <source>
        <dbReference type="ARBA" id="ARBA00010718"/>
    </source>
</evidence>
<dbReference type="Pfam" id="PF00194">
    <property type="entry name" value="Carb_anhydrase"/>
    <property type="match status" value="1"/>
</dbReference>
<keyword evidence="8" id="KW-0325">Glycoprotein</keyword>
<keyword evidence="7 13" id="KW-0862">Zinc</keyword>
<proteinExistence type="inferred from homology"/>
<accession>A0AAV3B5C1</accession>
<evidence type="ECO:0000259" key="14">
    <source>
        <dbReference type="PROSITE" id="PS51144"/>
    </source>
</evidence>
<evidence type="ECO:0000256" key="9">
    <source>
        <dbReference type="ARBA" id="ARBA00023239"/>
    </source>
</evidence>
<dbReference type="InterPro" id="IPR018338">
    <property type="entry name" value="Carbonic_anhydrase_a-class_CS"/>
</dbReference>
<keyword evidence="9 13" id="KW-0456">Lyase</keyword>
<sequence>MLAGPREWPCKGNEQSPINVVTKNTKFSKDLKPFHFKGYDEENDFGIKNNGHSAELTLIGGKEISISGGGLGGTYTAQQLHFHWGSSEILGSEHSIDGERYAAELHVVHQRNPSSRSESGGQTSGTGRTIAVLGFFIEETEADNSKYNGIIQALSSLKEKVKLQDLIPDEKELELFYRYNGSLTTPYCNETVTWTLFPKTILLGKKQLEAFYSKLNYSADALMVENFRPIQKLGARTVYTSGVEAVLSQSRHLLLSFIVAYIVSTS</sequence>
<keyword evidence="5" id="KW-0336">GPI-anchor</keyword>
<dbReference type="GO" id="GO:0008270">
    <property type="term" value="F:zinc ion binding"/>
    <property type="evidence" value="ECO:0007669"/>
    <property type="project" value="UniProtKB-UniRule"/>
</dbReference>
<evidence type="ECO:0000256" key="3">
    <source>
        <dbReference type="ARBA" id="ARBA00011736"/>
    </source>
</evidence>
<evidence type="ECO:0000256" key="10">
    <source>
        <dbReference type="ARBA" id="ARBA00023288"/>
    </source>
</evidence>
<dbReference type="EC" id="4.2.1.1" evidence="13"/>
<keyword evidence="10" id="KW-0449">Lipoprotein</keyword>
<evidence type="ECO:0000256" key="7">
    <source>
        <dbReference type="ARBA" id="ARBA00022833"/>
    </source>
</evidence>
<evidence type="ECO:0000256" key="6">
    <source>
        <dbReference type="ARBA" id="ARBA00022723"/>
    </source>
</evidence>
<organism evidence="15 16">
    <name type="scientific">Pyxicephalus adspersus</name>
    <name type="common">African bullfrog</name>
    <dbReference type="NCBI Taxonomy" id="30357"/>
    <lineage>
        <taxon>Eukaryota</taxon>
        <taxon>Metazoa</taxon>
        <taxon>Chordata</taxon>
        <taxon>Craniata</taxon>
        <taxon>Vertebrata</taxon>
        <taxon>Euteleostomi</taxon>
        <taxon>Amphibia</taxon>
        <taxon>Batrachia</taxon>
        <taxon>Anura</taxon>
        <taxon>Neobatrachia</taxon>
        <taxon>Ranoidea</taxon>
        <taxon>Pyxicephalidae</taxon>
        <taxon>Pyxicephalinae</taxon>
        <taxon>Pyxicephalus</taxon>
    </lineage>
</organism>
<evidence type="ECO:0000256" key="1">
    <source>
        <dbReference type="ARBA" id="ARBA00004609"/>
    </source>
</evidence>
<dbReference type="SUPFAM" id="SSF51069">
    <property type="entry name" value="Carbonic anhydrase"/>
    <property type="match status" value="1"/>
</dbReference>
<dbReference type="GO" id="GO:0098552">
    <property type="term" value="C:side of membrane"/>
    <property type="evidence" value="ECO:0007669"/>
    <property type="project" value="UniProtKB-KW"/>
</dbReference>
<evidence type="ECO:0000256" key="11">
    <source>
        <dbReference type="ARBA" id="ARBA00045603"/>
    </source>
</evidence>
<evidence type="ECO:0000256" key="4">
    <source>
        <dbReference type="ARBA" id="ARBA00022475"/>
    </source>
</evidence>
<evidence type="ECO:0000256" key="5">
    <source>
        <dbReference type="ARBA" id="ARBA00022622"/>
    </source>
</evidence>
<dbReference type="FunFam" id="3.10.200.10:FF:000003">
    <property type="entry name" value="Carbonic anhydrase 12"/>
    <property type="match status" value="1"/>
</dbReference>
<comment type="caution">
    <text evidence="15">The sequence shown here is derived from an EMBL/GenBank/DDBJ whole genome shotgun (WGS) entry which is preliminary data.</text>
</comment>
<dbReference type="InterPro" id="IPR001148">
    <property type="entry name" value="CA_dom"/>
</dbReference>
<dbReference type="PANTHER" id="PTHR18952:SF95">
    <property type="entry name" value="CARBONIC ANHYDRASE 4"/>
    <property type="match status" value="1"/>
</dbReference>
<dbReference type="GO" id="GO:0004089">
    <property type="term" value="F:carbonate dehydratase activity"/>
    <property type="evidence" value="ECO:0007669"/>
    <property type="project" value="UniProtKB-UniRule"/>
</dbReference>
<name>A0AAV3B5C1_PYXAD</name>
<dbReference type="InterPro" id="IPR023561">
    <property type="entry name" value="Carbonic_anhydrase_a-class"/>
</dbReference>